<gene>
    <name evidence="1" type="ORF">M9Y10_020197</name>
</gene>
<keyword evidence="2" id="KW-1185">Reference proteome</keyword>
<accession>A0ABR2HFI1</accession>
<dbReference type="PANTHER" id="PTHR24159">
    <property type="match status" value="1"/>
</dbReference>
<evidence type="ECO:0000313" key="1">
    <source>
        <dbReference type="EMBL" id="KAK8846191.1"/>
    </source>
</evidence>
<organism evidence="1 2">
    <name type="scientific">Tritrichomonas musculus</name>
    <dbReference type="NCBI Taxonomy" id="1915356"/>
    <lineage>
        <taxon>Eukaryota</taxon>
        <taxon>Metamonada</taxon>
        <taxon>Parabasalia</taxon>
        <taxon>Tritrichomonadida</taxon>
        <taxon>Tritrichomonadidae</taxon>
        <taxon>Tritrichomonas</taxon>
    </lineage>
</organism>
<dbReference type="EMBL" id="JAPFFF010000029">
    <property type="protein sequence ID" value="KAK8846191.1"/>
    <property type="molecule type" value="Genomic_DNA"/>
</dbReference>
<sequence length="411" mass="49459">MEETVEKMKIIQKLLLDFLEDESNSEENYEILIKNIADQKIIDDKYEFKSLLYLINNIGKNHQRVCNFICKIEQILSNFKKEILNYFSNSEIFKIFEDNKRVLLFLIQEKIINIDGNIVNQITKMEFIDKKYPQYFGPEIQPFLTEEFTSGILKTRNDPMLFYLTNKWIREAMEEVQSDFYDKRNQGENDNYLCELIRLNKTKEFIVYVNKNNISLQNCIPISIFETNSFLLNNKTVKLIEYAAFHGANEIIRYMKMNGVELTPNIWKYAIHSENEELIKYLEDNQVLPPGKNYETILKESIKCHHNDLSNYIINYLFKEEDFEIFKGKNYDENLYYTSFKYSNYAFFPDSIKYKHTFFYSCQFDYFKLVNLLLKSEKININATIVKKHQYFELHLYQELIIMFLYQSIFL</sequence>
<name>A0ABR2HFI1_9EUKA</name>
<reference evidence="1 2" key="1">
    <citation type="submission" date="2024-04" db="EMBL/GenBank/DDBJ databases">
        <title>Tritrichomonas musculus Genome.</title>
        <authorList>
            <person name="Alves-Ferreira E."/>
            <person name="Grigg M."/>
            <person name="Lorenzi H."/>
            <person name="Galac M."/>
        </authorList>
    </citation>
    <scope>NUCLEOTIDE SEQUENCE [LARGE SCALE GENOMIC DNA]</scope>
    <source>
        <strain evidence="1 2">EAF2021</strain>
    </source>
</reference>
<proteinExistence type="predicted"/>
<dbReference type="InterPro" id="IPR036770">
    <property type="entry name" value="Ankyrin_rpt-contain_sf"/>
</dbReference>
<evidence type="ECO:0008006" key="3">
    <source>
        <dbReference type="Google" id="ProtNLM"/>
    </source>
</evidence>
<dbReference type="SUPFAM" id="SSF48403">
    <property type="entry name" value="Ankyrin repeat"/>
    <property type="match status" value="1"/>
</dbReference>
<evidence type="ECO:0000313" key="2">
    <source>
        <dbReference type="Proteomes" id="UP001470230"/>
    </source>
</evidence>
<dbReference type="PANTHER" id="PTHR24159:SF5">
    <property type="entry name" value="ANK_REP_REGION DOMAIN-CONTAINING PROTEIN"/>
    <property type="match status" value="1"/>
</dbReference>
<dbReference type="Proteomes" id="UP001470230">
    <property type="component" value="Unassembled WGS sequence"/>
</dbReference>
<comment type="caution">
    <text evidence="1">The sequence shown here is derived from an EMBL/GenBank/DDBJ whole genome shotgun (WGS) entry which is preliminary data.</text>
</comment>
<protein>
    <recommendedName>
        <fullName evidence="3">DUF3447 domain-containing protein</fullName>
    </recommendedName>
</protein>